<dbReference type="SUPFAM" id="SSF53474">
    <property type="entry name" value="alpha/beta-Hydrolases"/>
    <property type="match status" value="1"/>
</dbReference>
<dbReference type="Proteomes" id="UP001148184">
    <property type="component" value="Unassembled WGS sequence"/>
</dbReference>
<evidence type="ECO:0000313" key="7">
    <source>
        <dbReference type="EMBL" id="MDD1015400.1"/>
    </source>
</evidence>
<dbReference type="InterPro" id="IPR029058">
    <property type="entry name" value="AB_hydrolase_fold"/>
</dbReference>
<name>A0ABT5PAZ9_9PSED</name>
<dbReference type="GO" id="GO:0016787">
    <property type="term" value="F:hydrolase activity"/>
    <property type="evidence" value="ECO:0007669"/>
    <property type="project" value="UniProtKB-KW"/>
</dbReference>
<dbReference type="InterPro" id="IPR013783">
    <property type="entry name" value="Ig-like_fold"/>
</dbReference>
<reference evidence="7 8" key="1">
    <citation type="submission" date="2022-05" db="EMBL/GenBank/DDBJ databases">
        <title>Novel Pseudomonas spp. Isolated from a Rainbow Trout Aquaculture Facility.</title>
        <authorList>
            <person name="Testerman T."/>
            <person name="Graf J."/>
        </authorList>
    </citation>
    <scope>NUCLEOTIDE SEQUENCE [LARGE SCALE GENOMIC DNA]</scope>
    <source>
        <strain evidence="7 8">ID1025</strain>
    </source>
</reference>
<comment type="caution">
    <text evidence="7">The sequence shown here is derived from an EMBL/GenBank/DDBJ whole genome shotgun (WGS) entry which is preliminary data.</text>
</comment>
<evidence type="ECO:0000256" key="4">
    <source>
        <dbReference type="ARBA" id="ARBA00024201"/>
    </source>
</evidence>
<keyword evidence="5" id="KW-0732">Signal</keyword>
<dbReference type="PANTHER" id="PTHR48098">
    <property type="entry name" value="ENTEROCHELIN ESTERASE-RELATED"/>
    <property type="match status" value="1"/>
</dbReference>
<evidence type="ECO:0000256" key="2">
    <source>
        <dbReference type="ARBA" id="ARBA00022490"/>
    </source>
</evidence>
<dbReference type="SUPFAM" id="SSF81296">
    <property type="entry name" value="E set domains"/>
    <property type="match status" value="1"/>
</dbReference>
<comment type="similarity">
    <text evidence="4">Belongs to the Fes family.</text>
</comment>
<feature type="chain" id="PRO_5046429923" evidence="5">
    <location>
        <begin position="24"/>
        <end position="533"/>
    </location>
</feature>
<keyword evidence="2" id="KW-0963">Cytoplasm</keyword>
<dbReference type="EC" id="3.1.1.-" evidence="7"/>
<dbReference type="InterPro" id="IPR000801">
    <property type="entry name" value="Esterase-like"/>
</dbReference>
<dbReference type="NCBIfam" id="NF007758">
    <property type="entry name" value="PRK10439.1"/>
    <property type="match status" value="1"/>
</dbReference>
<dbReference type="InterPro" id="IPR014756">
    <property type="entry name" value="Ig_E-set"/>
</dbReference>
<comment type="subcellular location">
    <subcellularLocation>
        <location evidence="1">Cytoplasm</location>
    </subcellularLocation>
</comment>
<feature type="domain" description="Enterochelin esterase N-terminal" evidence="6">
    <location>
        <begin position="180"/>
        <end position="280"/>
    </location>
</feature>
<keyword evidence="8" id="KW-1185">Reference proteome</keyword>
<dbReference type="RefSeq" id="WP_273894109.1">
    <property type="nucleotide sequence ID" value="NZ_JAMDGP010000012.1"/>
</dbReference>
<evidence type="ECO:0000256" key="1">
    <source>
        <dbReference type="ARBA" id="ARBA00004496"/>
    </source>
</evidence>
<feature type="signal peptide" evidence="5">
    <location>
        <begin position="1"/>
        <end position="23"/>
    </location>
</feature>
<dbReference type="Pfam" id="PF00756">
    <property type="entry name" value="Esterase"/>
    <property type="match status" value="1"/>
</dbReference>
<evidence type="ECO:0000256" key="5">
    <source>
        <dbReference type="SAM" id="SignalP"/>
    </source>
</evidence>
<dbReference type="Pfam" id="PF11806">
    <property type="entry name" value="Enterochelin_N"/>
    <property type="match status" value="1"/>
</dbReference>
<proteinExistence type="inferred from homology"/>
<protein>
    <submittedName>
        <fullName evidence="7">Enterochelin esterase</fullName>
        <ecNumber evidence="7">3.1.1.-</ecNumber>
    </submittedName>
</protein>
<gene>
    <name evidence="7" type="primary">fes</name>
    <name evidence="7" type="ORF">M5G17_17150</name>
</gene>
<dbReference type="Gene3D" id="2.60.40.10">
    <property type="entry name" value="Immunoglobulins"/>
    <property type="match status" value="1"/>
</dbReference>
<evidence type="ECO:0000256" key="3">
    <source>
        <dbReference type="ARBA" id="ARBA00022801"/>
    </source>
</evidence>
<accession>A0ABT5PAZ9</accession>
<dbReference type="EMBL" id="JAMDGZ010000035">
    <property type="protein sequence ID" value="MDD1015400.1"/>
    <property type="molecule type" value="Genomic_DNA"/>
</dbReference>
<dbReference type="InterPro" id="IPR021764">
    <property type="entry name" value="Enterochelin_esterase_N"/>
</dbReference>
<evidence type="ECO:0000313" key="8">
    <source>
        <dbReference type="Proteomes" id="UP001148184"/>
    </source>
</evidence>
<keyword evidence="3 7" id="KW-0378">Hydrolase</keyword>
<organism evidence="7 8">
    <name type="scientific">Pseudomonas rubra</name>
    <dbReference type="NCBI Taxonomy" id="2942627"/>
    <lineage>
        <taxon>Bacteria</taxon>
        <taxon>Pseudomonadati</taxon>
        <taxon>Pseudomonadota</taxon>
        <taxon>Gammaproteobacteria</taxon>
        <taxon>Pseudomonadales</taxon>
        <taxon>Pseudomonadaceae</taxon>
        <taxon>Pseudomonas</taxon>
    </lineage>
</organism>
<sequence>MHTFNQWGCVLALALWVSGSAMASTDTRLQPGQTVNASFTQAQQPTWTVQLKAGDLVQGRLQGDASLRLLDAQGQALRLLIDGQDQPREFIFIAERDGAYGLRAEALASRPQAAYALSLKQVISASEQKRTAAPLQSPTLRELQQQLAQGATSEGFWQARQQQGTPMVEAVAGQPGVALVTFLWRGARHNVRVFGAPSGNHDELQRLGDSDVWFRSYLLPASARLSYQMAPDVPASDDRRMILASTQRDPLNPNSFADGSGDPYLSRSRLELPAAPAQPWVAERLGVARGTLERKVLSSKLLGNQRDVYLYRPAQWQTGAKGQGLLVLFDAHAYTRQVPTPTILDNLIADGLIPPTAALIIANPSDLSRQQELPPNPQFARFMAEELMPWARQQGVAASAQRTVVAGSSYGGLASAYMGLKYPELFGNVLSMSGSYWWGREGEEPGWLTREYVKAPKQPLRFYLQSGLFEGPKILDTNRHLRDVLLAKGYPVEQVEYPAGHDYLQWRGSLPCGLISLIGKGRATLAQACVPGR</sequence>
<dbReference type="PANTHER" id="PTHR48098:SF3">
    <property type="entry name" value="IRON(III) ENTEROBACTIN ESTERASE"/>
    <property type="match status" value="1"/>
</dbReference>
<evidence type="ECO:0000259" key="6">
    <source>
        <dbReference type="Pfam" id="PF11806"/>
    </source>
</evidence>
<dbReference type="Gene3D" id="3.40.50.1820">
    <property type="entry name" value="alpha/beta hydrolase"/>
    <property type="match status" value="1"/>
</dbReference>
<dbReference type="InterPro" id="IPR050583">
    <property type="entry name" value="Mycobacterial_A85_antigen"/>
</dbReference>